<evidence type="ECO:0000313" key="5">
    <source>
        <dbReference type="Proteomes" id="UP000033352"/>
    </source>
</evidence>
<organism evidence="4 5">
    <name type="scientific">Enterobacter sichuanensis</name>
    <dbReference type="NCBI Taxonomy" id="2071710"/>
    <lineage>
        <taxon>Bacteria</taxon>
        <taxon>Pseudomonadati</taxon>
        <taxon>Pseudomonadota</taxon>
        <taxon>Gammaproteobacteria</taxon>
        <taxon>Enterobacterales</taxon>
        <taxon>Enterobacteriaceae</taxon>
        <taxon>Enterobacter</taxon>
        <taxon>Enterobacter cloacae complex</taxon>
    </lineage>
</organism>
<dbReference type="GO" id="GO:0043755">
    <property type="term" value="F:alpha-ribazole phosphatase activity"/>
    <property type="evidence" value="ECO:0007669"/>
    <property type="project" value="UniProtKB-UniRule"/>
</dbReference>
<dbReference type="InterPro" id="IPR013078">
    <property type="entry name" value="His_Pase_superF_clade-1"/>
</dbReference>
<dbReference type="Gene3D" id="3.40.50.1240">
    <property type="entry name" value="Phosphoglycerate mutase-like"/>
    <property type="match status" value="1"/>
</dbReference>
<dbReference type="InterPro" id="IPR050275">
    <property type="entry name" value="PGM_Phosphatase"/>
</dbReference>
<dbReference type="PROSITE" id="PS00175">
    <property type="entry name" value="PG_MUTASE"/>
    <property type="match status" value="1"/>
</dbReference>
<evidence type="ECO:0000256" key="1">
    <source>
        <dbReference type="NCBIfam" id="TIGR03162"/>
    </source>
</evidence>
<accession>A0A0F1BFD2</accession>
<protein>
    <recommendedName>
        <fullName evidence="1">Alpha-ribazole phosphatase</fullName>
        <ecNumber evidence="1">3.1.3.73</ecNumber>
    </recommendedName>
</protein>
<name>A0A0F1BFD2_9ENTR</name>
<dbReference type="GO" id="GO:0005737">
    <property type="term" value="C:cytoplasm"/>
    <property type="evidence" value="ECO:0007669"/>
    <property type="project" value="TreeGrafter"/>
</dbReference>
<proteinExistence type="predicted"/>
<dbReference type="EC" id="3.1.3.73" evidence="1"/>
<dbReference type="Pfam" id="PF00300">
    <property type="entry name" value="His_Phos_1"/>
    <property type="match status" value="1"/>
</dbReference>
<dbReference type="InterPro" id="IPR017578">
    <property type="entry name" value="Ribazole_CobC"/>
</dbReference>
<sequence>MRIFLVRHGQTTANLSGVFYGSTDLSLSPQGIAQSQRVAGFLAGVAFGQTRVSALQRAQQTARLIVPTAHDVQVDARLNELDFGKWEMRHYSDIEKENPASWQRWMDDWQNATPDGGEAFPHFAARVRAAADEMSQLQQHDEMLIVAHQGVLSLLLATWLGMPPAAMWHFPFSHDAYTVVENRAGHWVLRVFNGRSVWQTEE</sequence>
<feature type="active site" description="Proton donor/acceptor" evidence="2">
    <location>
        <position position="80"/>
    </location>
</feature>
<dbReference type="InterPro" id="IPR029033">
    <property type="entry name" value="His_PPase_superfam"/>
</dbReference>
<dbReference type="CDD" id="cd07067">
    <property type="entry name" value="HP_PGM_like"/>
    <property type="match status" value="1"/>
</dbReference>
<dbReference type="PATRIC" id="fig|1619248.3.peg.3620"/>
<dbReference type="SMART" id="SM00855">
    <property type="entry name" value="PGAM"/>
    <property type="match status" value="1"/>
</dbReference>
<dbReference type="GO" id="GO:0009236">
    <property type="term" value="P:cobalamin biosynthetic process"/>
    <property type="evidence" value="ECO:0007669"/>
    <property type="project" value="UniProtKB-UniRule"/>
</dbReference>
<feature type="binding site" evidence="3">
    <location>
        <position position="57"/>
    </location>
    <ligand>
        <name>substrate</name>
    </ligand>
</feature>
<dbReference type="RefSeq" id="WP_045284664.1">
    <property type="nucleotide sequence ID" value="NZ_JZYX01000005.1"/>
</dbReference>
<dbReference type="AlphaFoldDB" id="A0A0F1BFD2"/>
<gene>
    <name evidence="4" type="ORF">SS37_02975</name>
</gene>
<dbReference type="PANTHER" id="PTHR48100">
    <property type="entry name" value="BROAD-SPECIFICITY PHOSPHATASE YOR283W-RELATED"/>
    <property type="match status" value="1"/>
</dbReference>
<reference evidence="4 5" key="1">
    <citation type="submission" date="2015-03" db="EMBL/GenBank/DDBJ databases">
        <authorList>
            <person name="McCorrison J."/>
            <person name="Sanka R."/>
            <person name="Adams M."/>
            <person name="Brinkac L."/>
            <person name="Nierman W."/>
            <person name="Sutton G."/>
            <person name="Nelson K."/>
            <person name="Kiedrowski L."/>
            <person name="Guerrero D."/>
            <person name="Bonomo R."/>
        </authorList>
    </citation>
    <scope>NUCLEOTIDE SEQUENCE [LARGE SCALE GENOMIC DNA]</scope>
    <source>
        <strain evidence="4 5">35699</strain>
    </source>
</reference>
<dbReference type="Proteomes" id="UP000033352">
    <property type="component" value="Unassembled WGS sequence"/>
</dbReference>
<evidence type="ECO:0000256" key="3">
    <source>
        <dbReference type="PIRSR" id="PIRSR613078-2"/>
    </source>
</evidence>
<dbReference type="NCBIfam" id="TIGR03162">
    <property type="entry name" value="ribazole_cobC"/>
    <property type="match status" value="1"/>
</dbReference>
<dbReference type="PANTHER" id="PTHR48100:SF59">
    <property type="entry name" value="ADENOSYLCOBALAMIN_ALPHA-RIBAZOLE PHOSPHATASE"/>
    <property type="match status" value="1"/>
</dbReference>
<dbReference type="PIRSF" id="PIRSF000709">
    <property type="entry name" value="6PFK_2-Ptase"/>
    <property type="match status" value="1"/>
</dbReference>
<evidence type="ECO:0000313" key="4">
    <source>
        <dbReference type="EMBL" id="KJN31800.1"/>
    </source>
</evidence>
<dbReference type="OrthoDB" id="9781415at2"/>
<comment type="caution">
    <text evidence="4">The sequence shown here is derived from an EMBL/GenBank/DDBJ whole genome shotgun (WGS) entry which is preliminary data.</text>
</comment>
<dbReference type="InterPro" id="IPR001345">
    <property type="entry name" value="PG/BPGM_mutase_AS"/>
</dbReference>
<dbReference type="SUPFAM" id="SSF53254">
    <property type="entry name" value="Phosphoglycerate mutase-like"/>
    <property type="match status" value="1"/>
</dbReference>
<dbReference type="EMBL" id="JZYX01000005">
    <property type="protein sequence ID" value="KJN31800.1"/>
    <property type="molecule type" value="Genomic_DNA"/>
</dbReference>
<feature type="binding site" evidence="3">
    <location>
        <begin position="7"/>
        <end position="14"/>
    </location>
    <ligand>
        <name>substrate</name>
    </ligand>
</feature>
<feature type="active site" description="Tele-phosphohistidine intermediate" evidence="2">
    <location>
        <position position="8"/>
    </location>
</feature>
<evidence type="ECO:0000256" key="2">
    <source>
        <dbReference type="PIRSR" id="PIRSR613078-1"/>
    </source>
</evidence>